<dbReference type="EMBL" id="BNAP01000001">
    <property type="protein sequence ID" value="GHG80211.1"/>
    <property type="molecule type" value="Genomic_DNA"/>
</dbReference>
<sequence>MGRIAMLIWIVLLLVVIALGYIRLAPSDPAVWHRAPEVRGNVDLAGGVTRQVEVGPDGLARLDRIIRATPRTRVLAGTVPEGMVTYITRSMVFGFPDYTTVQQAGNALEIFARLRFGRSDLGVNRARVDQWLQALHKTG</sequence>
<proteinExistence type="predicted"/>
<evidence type="ECO:0008006" key="3">
    <source>
        <dbReference type="Google" id="ProtNLM"/>
    </source>
</evidence>
<keyword evidence="2" id="KW-1185">Reference proteome</keyword>
<organism evidence="1 2">
    <name type="scientific">Pseudodonghicola xiamenensis</name>
    <dbReference type="NCBI Taxonomy" id="337702"/>
    <lineage>
        <taxon>Bacteria</taxon>
        <taxon>Pseudomonadati</taxon>
        <taxon>Pseudomonadota</taxon>
        <taxon>Alphaproteobacteria</taxon>
        <taxon>Rhodobacterales</taxon>
        <taxon>Paracoccaceae</taxon>
        <taxon>Pseudodonghicola</taxon>
    </lineage>
</organism>
<dbReference type="Pfam" id="PF07386">
    <property type="entry name" value="DUF1499"/>
    <property type="match status" value="1"/>
</dbReference>
<comment type="caution">
    <text evidence="1">The sequence shown here is derived from an EMBL/GenBank/DDBJ whole genome shotgun (WGS) entry which is preliminary data.</text>
</comment>
<evidence type="ECO:0000313" key="2">
    <source>
        <dbReference type="Proteomes" id="UP000611500"/>
    </source>
</evidence>
<dbReference type="AlphaFoldDB" id="A0A8J3MD05"/>
<accession>A0A8J3MD05</accession>
<dbReference type="InterPro" id="IPR010865">
    <property type="entry name" value="DUF1499"/>
</dbReference>
<reference evidence="1" key="1">
    <citation type="journal article" date="2014" name="Int. J. Syst. Evol. Microbiol.">
        <title>Complete genome sequence of Corynebacterium casei LMG S-19264T (=DSM 44701T), isolated from a smear-ripened cheese.</title>
        <authorList>
            <consortium name="US DOE Joint Genome Institute (JGI-PGF)"/>
            <person name="Walter F."/>
            <person name="Albersmeier A."/>
            <person name="Kalinowski J."/>
            <person name="Ruckert C."/>
        </authorList>
    </citation>
    <scope>NUCLEOTIDE SEQUENCE</scope>
    <source>
        <strain evidence="1">CGMCC 1.7081</strain>
    </source>
</reference>
<evidence type="ECO:0000313" key="1">
    <source>
        <dbReference type="EMBL" id="GHG80211.1"/>
    </source>
</evidence>
<protein>
    <recommendedName>
        <fullName evidence="3">DUF1499 domain-containing protein</fullName>
    </recommendedName>
</protein>
<gene>
    <name evidence="1" type="ORF">GCM10010961_03160</name>
</gene>
<dbReference type="Proteomes" id="UP000611500">
    <property type="component" value="Unassembled WGS sequence"/>
</dbReference>
<reference evidence="1" key="2">
    <citation type="submission" date="2020-09" db="EMBL/GenBank/DDBJ databases">
        <authorList>
            <person name="Sun Q."/>
            <person name="Zhou Y."/>
        </authorList>
    </citation>
    <scope>NUCLEOTIDE SEQUENCE</scope>
    <source>
        <strain evidence="1">CGMCC 1.7081</strain>
    </source>
</reference>
<name>A0A8J3MD05_9RHOB</name>